<name>A0A8U0MPA4_MUSPF</name>
<dbReference type="Pfam" id="PF06608">
    <property type="entry name" value="CFAP68"/>
    <property type="match status" value="1"/>
</dbReference>
<evidence type="ECO:0000256" key="5">
    <source>
        <dbReference type="ARBA" id="ARBA00023212"/>
    </source>
</evidence>
<evidence type="ECO:0000256" key="7">
    <source>
        <dbReference type="ARBA" id="ARBA00035003"/>
    </source>
</evidence>
<dbReference type="AlphaFoldDB" id="A0A8U0MPA4"/>
<dbReference type="OrthoDB" id="9970063at2759"/>
<gene>
    <name evidence="10" type="primary">CUNH11orf1</name>
</gene>
<sequence>MLFVDISAHISLHKGTWYEGYSIDFDPTCGKVARWVVTSKSWPPGHGDLCDLHSSFAGRTGRPRLVIPLPLKKMEQLNNTFCHFPTNSSNNTSHSASKCSSPVKRQHLAYFLANPHYGSLINADGHAEVWTDWNDTSKFFQYGWRCTTNENAYSNCTLMGNWNQERYDLRNIVKPKPLPSQFGHYFETTYDTSYNNKMPLSTHRFKREPHGFPGHQPELDPPRYKCTEKSTYMTSYSEPQTGHHSPYMWNRSNCQFQGPRF</sequence>
<evidence type="ECO:0000313" key="9">
    <source>
        <dbReference type="Proteomes" id="UP000000715"/>
    </source>
</evidence>
<evidence type="ECO:0000256" key="1">
    <source>
        <dbReference type="ARBA" id="ARBA00004611"/>
    </source>
</evidence>
<keyword evidence="5" id="KW-0206">Cytoskeleton</keyword>
<keyword evidence="4" id="KW-0969">Cilium</keyword>
<dbReference type="GeneID" id="101688262"/>
<protein>
    <submittedName>
        <fullName evidence="10">UPF0686 protein C11orf1 homolog isoform X1</fullName>
    </submittedName>
</protein>
<organism evidence="9 10">
    <name type="scientific">Mustela putorius furo</name>
    <name type="common">European domestic ferret</name>
    <name type="synonym">Mustela furo</name>
    <dbReference type="NCBI Taxonomy" id="9669"/>
    <lineage>
        <taxon>Eukaryota</taxon>
        <taxon>Metazoa</taxon>
        <taxon>Chordata</taxon>
        <taxon>Craniata</taxon>
        <taxon>Vertebrata</taxon>
        <taxon>Euteleostomi</taxon>
        <taxon>Mammalia</taxon>
        <taxon>Eutheria</taxon>
        <taxon>Laurasiatheria</taxon>
        <taxon>Carnivora</taxon>
        <taxon>Caniformia</taxon>
        <taxon>Musteloidea</taxon>
        <taxon>Mustelidae</taxon>
        <taxon>Mustelinae</taxon>
        <taxon>Mustela</taxon>
    </lineage>
</organism>
<dbReference type="Proteomes" id="UP000000715">
    <property type="component" value="Unplaced"/>
</dbReference>
<comment type="subcellular location">
    <subcellularLocation>
        <location evidence="1">Cytoplasm</location>
        <location evidence="1">Cytoskeleton</location>
        <location evidence="1">Flagellum axoneme</location>
    </subcellularLocation>
</comment>
<dbReference type="InterPro" id="IPR009524">
    <property type="entry name" value="CFAP68"/>
</dbReference>
<keyword evidence="2" id="KW-0963">Cytoplasm</keyword>
<accession>A0A8U0MPA4</accession>
<keyword evidence="6" id="KW-0966">Cell projection</keyword>
<dbReference type="GO" id="GO:0005634">
    <property type="term" value="C:nucleus"/>
    <property type="evidence" value="ECO:0007669"/>
    <property type="project" value="InterPro"/>
</dbReference>
<dbReference type="InterPro" id="IPR037662">
    <property type="entry name" value="CFAP68/107"/>
</dbReference>
<proteinExistence type="predicted"/>
<comment type="subunit">
    <text evidence="8">Microtubule inner protein component of sperm flagellar doublet microtubules.</text>
</comment>
<keyword evidence="9" id="KW-1185">Reference proteome</keyword>
<evidence type="ECO:0000313" key="10">
    <source>
        <dbReference type="RefSeq" id="XP_004749852.1"/>
    </source>
</evidence>
<evidence type="ECO:0000256" key="8">
    <source>
        <dbReference type="ARBA" id="ARBA00046435"/>
    </source>
</evidence>
<comment type="function">
    <text evidence="7">Microtubule inner protein (MIP) part of the dynein-decorated doublet microtubules (DMTs) in cilia axoneme, which is required for motile cilia beating.</text>
</comment>
<evidence type="ECO:0000256" key="2">
    <source>
        <dbReference type="ARBA" id="ARBA00022490"/>
    </source>
</evidence>
<evidence type="ECO:0000256" key="4">
    <source>
        <dbReference type="ARBA" id="ARBA00023069"/>
    </source>
</evidence>
<dbReference type="GO" id="GO:0030317">
    <property type="term" value="P:flagellated sperm motility"/>
    <property type="evidence" value="ECO:0007669"/>
    <property type="project" value="InterPro"/>
</dbReference>
<evidence type="ECO:0000256" key="6">
    <source>
        <dbReference type="ARBA" id="ARBA00023273"/>
    </source>
</evidence>
<evidence type="ECO:0000256" key="3">
    <source>
        <dbReference type="ARBA" id="ARBA00022846"/>
    </source>
</evidence>
<dbReference type="CTD" id="64776"/>
<dbReference type="KEGG" id="mpuf:101688262"/>
<dbReference type="PANTHER" id="PTHR31180">
    <property type="entry name" value="CILIA- AND FLAGELLA-ASSOCIATED PROTEIN 107-RELATED"/>
    <property type="match status" value="1"/>
</dbReference>
<dbReference type="PANTHER" id="PTHR31180:SF3">
    <property type="entry name" value="EXPRESSED SEQUENCE EH456644"/>
    <property type="match status" value="1"/>
</dbReference>
<dbReference type="RefSeq" id="XP_004749852.1">
    <property type="nucleotide sequence ID" value="XM_004749795.3"/>
</dbReference>
<dbReference type="GO" id="GO:0005930">
    <property type="term" value="C:axoneme"/>
    <property type="evidence" value="ECO:0007669"/>
    <property type="project" value="UniProtKB-ARBA"/>
</dbReference>
<keyword evidence="3" id="KW-0282">Flagellum</keyword>
<reference evidence="10" key="1">
    <citation type="submission" date="2025-08" db="UniProtKB">
        <authorList>
            <consortium name="RefSeq"/>
        </authorList>
    </citation>
    <scope>IDENTIFICATION</scope>
    <source>
        <tissue evidence="10">Brain</tissue>
    </source>
</reference>